<dbReference type="Proteomes" id="UP000484255">
    <property type="component" value="Unassembled WGS sequence"/>
</dbReference>
<dbReference type="RefSeq" id="WP_163457980.1">
    <property type="nucleotide sequence ID" value="NZ_JAAGOH010000015.1"/>
</dbReference>
<proteinExistence type="predicted"/>
<dbReference type="Pfam" id="PF00577">
    <property type="entry name" value="Usher"/>
    <property type="match status" value="2"/>
</dbReference>
<dbReference type="PANTHER" id="PTHR30451">
    <property type="entry name" value="OUTER MEMBRANE USHER PROTEIN"/>
    <property type="match status" value="1"/>
</dbReference>
<name>A0A7C9TN23_9BURK</name>
<dbReference type="GO" id="GO:0009279">
    <property type="term" value="C:cell outer membrane"/>
    <property type="evidence" value="ECO:0007669"/>
    <property type="project" value="TreeGrafter"/>
</dbReference>
<dbReference type="AlphaFoldDB" id="A0A7C9TN23"/>
<dbReference type="PANTHER" id="PTHR30451:SF5">
    <property type="entry name" value="SLR0019 PROTEIN"/>
    <property type="match status" value="1"/>
</dbReference>
<dbReference type="InterPro" id="IPR000015">
    <property type="entry name" value="Fimb_usher"/>
</dbReference>
<organism evidence="1 2">
    <name type="scientific">Ideonella livida</name>
    <dbReference type="NCBI Taxonomy" id="2707176"/>
    <lineage>
        <taxon>Bacteria</taxon>
        <taxon>Pseudomonadati</taxon>
        <taxon>Pseudomonadota</taxon>
        <taxon>Betaproteobacteria</taxon>
        <taxon>Burkholderiales</taxon>
        <taxon>Sphaerotilaceae</taxon>
        <taxon>Ideonella</taxon>
    </lineage>
</organism>
<dbReference type="GO" id="GO:0015473">
    <property type="term" value="F:fimbrial usher porin activity"/>
    <property type="evidence" value="ECO:0007669"/>
    <property type="project" value="InterPro"/>
</dbReference>
<evidence type="ECO:0000313" key="2">
    <source>
        <dbReference type="Proteomes" id="UP000484255"/>
    </source>
</evidence>
<dbReference type="EMBL" id="JAAGOH010000015">
    <property type="protein sequence ID" value="NDY92126.1"/>
    <property type="molecule type" value="Genomic_DNA"/>
</dbReference>
<dbReference type="GO" id="GO:0009297">
    <property type="term" value="P:pilus assembly"/>
    <property type="evidence" value="ECO:0007669"/>
    <property type="project" value="InterPro"/>
</dbReference>
<dbReference type="InterPro" id="IPR042186">
    <property type="entry name" value="FimD_plug_dom"/>
</dbReference>
<keyword evidence="2" id="KW-1185">Reference proteome</keyword>
<comment type="caution">
    <text evidence="1">The sequence shown here is derived from an EMBL/GenBank/DDBJ whole genome shotgun (WGS) entry which is preliminary data.</text>
</comment>
<accession>A0A7C9TN23</accession>
<dbReference type="Gene3D" id="2.60.40.2610">
    <property type="entry name" value="Outer membrane usher protein FimD, plug domain"/>
    <property type="match status" value="1"/>
</dbReference>
<sequence>MEEAPPVGPLIVELVVNGVPRGSQEVVAQADGDFLVSLDTLRGLGLARLPGTFLMQQGLPYASLRGMGVQEMRLDLQSLTLHVTLDPSWLPPQQLAMDPGRARLPPQRGTGTGWLNYQISSNGMPDRDEAPWQGQLSTELGLHLPQGLLLNETLHNRGEGGRLDYRAATRWVLDQPDLLRRWTLGDHTSSSLSLGDQRPLLGLGVQTVAGIDPYQQRQPSVSIRSAVASAAQMEVYLDGVRVRTEQVGAGPVVLSNLSTYSGLHDVTLVLRDALGRETVVRQSSYTDARQLRAGLSEYGYHLGVAQDRVGDEGPRYRGALASGFHRWGLDDRLTLGWMGQWGRDRHHLGPEVDWTLGRWGAINLAWAQGRHQGQADRAAQAGYQFGHRDWQLRAQWREVFEDDTIDGLLPWRRLVGQASVRLPAVGQLSMAWQRQAWRPSDVTPARQQLELGWNRALAPELLAGLSLSRPLAGAGTTQWLLTLSWLPRDRPSATLSQSREDGARTSALQLSAQPQLGEGLSWQLRAEHQRPDDGGEAQRLSAGALWNLPYGQAFAQARHDRSASGSTSFVPTLGWAGSLVWIAQRWAVSRPVQDAYGLVSLPDSPGVRVRLNQTDVGRTNAQGEIFLPQLGSYVQSQVSFEERDLSLNRISDSSQRLVRPGYRAGLDLRFEVRAWQVHQGRLRVQTPAGWRPAPYADLTVRVGDRVLQSPTGAQGEFFLDGLSPGRHLAVLVMPDRRCEFILEVPASTDPEVNLGELHACPTP</sequence>
<evidence type="ECO:0000313" key="1">
    <source>
        <dbReference type="EMBL" id="NDY92126.1"/>
    </source>
</evidence>
<reference evidence="1 2" key="1">
    <citation type="submission" date="2020-02" db="EMBL/GenBank/DDBJ databases">
        <title>Ideonella bacterium strain TBM-1.</title>
        <authorList>
            <person name="Chen W.-M."/>
        </authorList>
    </citation>
    <scope>NUCLEOTIDE SEQUENCE [LARGE SCALE GENOMIC DNA]</scope>
    <source>
        <strain evidence="1 2">TBM-1</strain>
    </source>
</reference>
<gene>
    <name evidence="1" type="ORF">G3A44_13090</name>
</gene>
<protein>
    <submittedName>
        <fullName evidence="1">Fimbrial biogenesis outer membrane usher protein</fullName>
    </submittedName>
</protein>
<dbReference type="Gene3D" id="2.60.40.3110">
    <property type="match status" value="1"/>
</dbReference>